<evidence type="ECO:0000313" key="2">
    <source>
        <dbReference type="Proteomes" id="UP000045706"/>
    </source>
</evidence>
<proteinExistence type="predicted"/>
<dbReference type="EMBL" id="CVQI01031720">
    <property type="protein sequence ID" value="CRK39440.1"/>
    <property type="molecule type" value="Genomic_DNA"/>
</dbReference>
<organism evidence="1 2">
    <name type="scientific">Verticillium longisporum</name>
    <name type="common">Verticillium dahliae var. longisporum</name>
    <dbReference type="NCBI Taxonomy" id="100787"/>
    <lineage>
        <taxon>Eukaryota</taxon>
        <taxon>Fungi</taxon>
        <taxon>Dikarya</taxon>
        <taxon>Ascomycota</taxon>
        <taxon>Pezizomycotina</taxon>
        <taxon>Sordariomycetes</taxon>
        <taxon>Hypocreomycetidae</taxon>
        <taxon>Glomerellales</taxon>
        <taxon>Plectosphaerellaceae</taxon>
        <taxon>Verticillium</taxon>
    </lineage>
</organism>
<dbReference type="AlphaFoldDB" id="A0A0G4MZI1"/>
<accession>A0A0G4MZI1</accession>
<name>A0A0G4MZI1_VERLO</name>
<evidence type="ECO:0000313" key="1">
    <source>
        <dbReference type="EMBL" id="CRK39440.1"/>
    </source>
</evidence>
<dbReference type="Proteomes" id="UP000045706">
    <property type="component" value="Unassembled WGS sequence"/>
</dbReference>
<reference evidence="2" key="1">
    <citation type="submission" date="2015-05" db="EMBL/GenBank/DDBJ databases">
        <authorList>
            <person name="Fogelqvist Johan"/>
        </authorList>
    </citation>
    <scope>NUCLEOTIDE SEQUENCE [LARGE SCALE GENOMIC DNA]</scope>
</reference>
<protein>
    <submittedName>
        <fullName evidence="1">Uncharacterized protein</fullName>
    </submittedName>
</protein>
<sequence length="100" mass="11350">MTPNRATWAASTYMRKPSRPASGISYRRANSSSTPNWTEYCTFGLSGDRLPHIWTSAMMAHRKMTPDYMGMSAQLLDALRIWTPMPFAVQHTRGAVNHME</sequence>
<gene>
    <name evidence="1" type="ORF">BN1723_015480</name>
</gene>